<reference evidence="1 2" key="2">
    <citation type="journal article" date="2013" name="Genome Announc.">
        <title>Genome Sequence of Growth-Improving Paenibacillus mucilaginosus Strain KNP414.</title>
        <authorList>
            <person name="Lu J.J."/>
            <person name="Wang J.F."/>
            <person name="Hu X.F."/>
        </authorList>
    </citation>
    <scope>NUCLEOTIDE SEQUENCE [LARGE SCALE GENOMIC DNA]</scope>
    <source>
        <strain evidence="1 2">KNP414</strain>
    </source>
</reference>
<organism evidence="1 2">
    <name type="scientific">Paenibacillus mucilaginosus (strain KNP414)</name>
    <dbReference type="NCBI Taxonomy" id="1036673"/>
    <lineage>
        <taxon>Bacteria</taxon>
        <taxon>Bacillati</taxon>
        <taxon>Bacillota</taxon>
        <taxon>Bacilli</taxon>
        <taxon>Bacillales</taxon>
        <taxon>Paenibacillaceae</taxon>
        <taxon>Paenibacillus</taxon>
    </lineage>
</organism>
<dbReference type="HOGENOM" id="CLU_3293471_0_0_9"/>
<accession>F8FAM5</accession>
<evidence type="ECO:0000313" key="1">
    <source>
        <dbReference type="EMBL" id="AEI41114.1"/>
    </source>
</evidence>
<proteinExistence type="predicted"/>
<evidence type="ECO:0000313" key="2">
    <source>
        <dbReference type="Proteomes" id="UP000006620"/>
    </source>
</evidence>
<dbReference type="EMBL" id="CP002869">
    <property type="protein sequence ID" value="AEI41114.1"/>
    <property type="molecule type" value="Genomic_DNA"/>
</dbReference>
<dbReference type="Proteomes" id="UP000006620">
    <property type="component" value="Chromosome"/>
</dbReference>
<dbReference type="AlphaFoldDB" id="F8FAM5"/>
<dbReference type="KEGG" id="pms:KNP414_02553"/>
<protein>
    <submittedName>
        <fullName evidence="1">Uncharacterized protein</fullName>
    </submittedName>
</protein>
<gene>
    <name evidence="1" type="ordered locus">KNP414_02553</name>
</gene>
<reference evidence="2" key="1">
    <citation type="submission" date="2011-06" db="EMBL/GenBank/DDBJ databases">
        <title>Complete genome sequence of Paenibacillus mucilaginosus KNP414.</title>
        <authorList>
            <person name="Wang J."/>
            <person name="Hu S."/>
            <person name="Hu X."/>
            <person name="Zhang B."/>
            <person name="Dong D."/>
            <person name="Zhang S."/>
            <person name="Zhao K."/>
            <person name="Wu D."/>
        </authorList>
    </citation>
    <scope>NUCLEOTIDE SEQUENCE [LARGE SCALE GENOMIC DNA]</scope>
    <source>
        <strain evidence="2">KNP414</strain>
    </source>
</reference>
<name>F8FAM5_PAEMK</name>
<sequence>MVRCLPILSNYELLSHIFVEYYNGRPAALQTGPIIYRIKA</sequence>